<proteinExistence type="predicted"/>
<accession>A0A1F7Y5C3</accession>
<dbReference type="Proteomes" id="UP000176741">
    <property type="component" value="Unassembled WGS sequence"/>
</dbReference>
<reference evidence="1 2" key="1">
    <citation type="journal article" date="2016" name="Nat. Commun.">
        <title>Thousands of microbial genomes shed light on interconnected biogeochemical processes in an aquifer system.</title>
        <authorList>
            <person name="Anantharaman K."/>
            <person name="Brown C.T."/>
            <person name="Hug L.A."/>
            <person name="Sharon I."/>
            <person name="Castelle C.J."/>
            <person name="Probst A.J."/>
            <person name="Thomas B.C."/>
            <person name="Singh A."/>
            <person name="Wilkins M.J."/>
            <person name="Karaoz U."/>
            <person name="Brodie E.L."/>
            <person name="Williams K.H."/>
            <person name="Hubbard S.S."/>
            <person name="Banfield J.F."/>
        </authorList>
    </citation>
    <scope>NUCLEOTIDE SEQUENCE [LARGE SCALE GENOMIC DNA]</scope>
</reference>
<dbReference type="AlphaFoldDB" id="A0A1F7Y5C3"/>
<organism evidence="1 2">
    <name type="scientific">Candidatus Woesebacteria bacterium RIFCSPHIGHO2_01_FULL_38_26b</name>
    <dbReference type="NCBI Taxonomy" id="1802491"/>
    <lineage>
        <taxon>Bacteria</taxon>
        <taxon>Candidatus Woeseibacteriota</taxon>
    </lineage>
</organism>
<comment type="caution">
    <text evidence="1">The sequence shown here is derived from an EMBL/GenBank/DDBJ whole genome shotgun (WGS) entry which is preliminary data.</text>
</comment>
<protein>
    <submittedName>
        <fullName evidence="1">Uncharacterized protein</fullName>
    </submittedName>
</protein>
<evidence type="ECO:0000313" key="1">
    <source>
        <dbReference type="EMBL" id="OGM21745.1"/>
    </source>
</evidence>
<evidence type="ECO:0000313" key="2">
    <source>
        <dbReference type="Proteomes" id="UP000176741"/>
    </source>
</evidence>
<dbReference type="EMBL" id="MGGD01000001">
    <property type="protein sequence ID" value="OGM21745.1"/>
    <property type="molecule type" value="Genomic_DNA"/>
</dbReference>
<sequence length="68" mass="8185">MDRKKRYQELLKKRDWAREKLDRAKKALGSGSWHEDSVYELADSDSKVWIVYIENIEKELEELSKQSK</sequence>
<name>A0A1F7Y5C3_9BACT</name>
<gene>
    <name evidence="1" type="ORF">A2771_01755</name>
</gene>